<evidence type="ECO:0000313" key="3">
    <source>
        <dbReference type="Proteomes" id="UP000218811"/>
    </source>
</evidence>
<feature type="compositionally biased region" description="Basic and acidic residues" evidence="1">
    <location>
        <begin position="336"/>
        <end position="352"/>
    </location>
</feature>
<sequence>MVLTEKAFKAGFLILPLVSSILIQATVDLHKNFHMKQFDPSNVSPNDPHIHEYEKVLEVTDMERALPTIEDLGQTSGGSKHKNLPSSTATGTKWKARMPPPHLPPKTVRHVGAADVTSAAHTMVEDGSAHKLTPTSACPATHASTASKAHDQTSVTTPLTLSMWHPELGMDEATRRKLSYGRMVPSSEGEDGDEESKHEVTSDEEEAQSLAASCTMKGGEKNMAPKAQVKNTKTTKSIPLPKKTKNADASCSLVPYELDGHRFRPIKDTQHALEIAVKAQHDSMEDDKSNVSDIDVDDYMGCTWAENQATYWEDTREDGYLPKAHARAVTIMKGKKPERVPHCSNDQDRQVDPDGLEASFHDDLFNENGGVSI</sequence>
<proteinExistence type="predicted"/>
<organism evidence="2 3">
    <name type="scientific">Wolfiporia cocos (strain MD-104)</name>
    <name type="common">Brown rot fungus</name>
    <dbReference type="NCBI Taxonomy" id="742152"/>
    <lineage>
        <taxon>Eukaryota</taxon>
        <taxon>Fungi</taxon>
        <taxon>Dikarya</taxon>
        <taxon>Basidiomycota</taxon>
        <taxon>Agaricomycotina</taxon>
        <taxon>Agaricomycetes</taxon>
        <taxon>Polyporales</taxon>
        <taxon>Phaeolaceae</taxon>
        <taxon>Wolfiporia</taxon>
    </lineage>
</organism>
<name>A0A2H3J4M0_WOLCO</name>
<evidence type="ECO:0000256" key="1">
    <source>
        <dbReference type="SAM" id="MobiDB-lite"/>
    </source>
</evidence>
<dbReference type="EMBL" id="KB467887">
    <property type="protein sequence ID" value="PCH36615.1"/>
    <property type="molecule type" value="Genomic_DNA"/>
</dbReference>
<dbReference type="AlphaFoldDB" id="A0A2H3J4M0"/>
<feature type="compositionally biased region" description="Polar residues" evidence="1">
    <location>
        <begin position="73"/>
        <end position="91"/>
    </location>
</feature>
<reference evidence="2 3" key="1">
    <citation type="journal article" date="2012" name="Science">
        <title>The Paleozoic origin of enzymatic lignin decomposition reconstructed from 31 fungal genomes.</title>
        <authorList>
            <person name="Floudas D."/>
            <person name="Binder M."/>
            <person name="Riley R."/>
            <person name="Barry K."/>
            <person name="Blanchette R.A."/>
            <person name="Henrissat B."/>
            <person name="Martinez A.T."/>
            <person name="Otillar R."/>
            <person name="Spatafora J.W."/>
            <person name="Yadav J.S."/>
            <person name="Aerts A."/>
            <person name="Benoit I."/>
            <person name="Boyd A."/>
            <person name="Carlson A."/>
            <person name="Copeland A."/>
            <person name="Coutinho P.M."/>
            <person name="de Vries R.P."/>
            <person name="Ferreira P."/>
            <person name="Findley K."/>
            <person name="Foster B."/>
            <person name="Gaskell J."/>
            <person name="Glotzer D."/>
            <person name="Gorecki P."/>
            <person name="Heitman J."/>
            <person name="Hesse C."/>
            <person name="Hori C."/>
            <person name="Igarashi K."/>
            <person name="Jurgens J.A."/>
            <person name="Kallen N."/>
            <person name="Kersten P."/>
            <person name="Kohler A."/>
            <person name="Kuees U."/>
            <person name="Kumar T.K.A."/>
            <person name="Kuo A."/>
            <person name="LaButti K."/>
            <person name="Larrondo L.F."/>
            <person name="Lindquist E."/>
            <person name="Ling A."/>
            <person name="Lombard V."/>
            <person name="Lucas S."/>
            <person name="Lundell T."/>
            <person name="Martin R."/>
            <person name="McLaughlin D.J."/>
            <person name="Morgenstern I."/>
            <person name="Morin E."/>
            <person name="Murat C."/>
            <person name="Nagy L.G."/>
            <person name="Nolan M."/>
            <person name="Ohm R.A."/>
            <person name="Patyshakuliyeva A."/>
            <person name="Rokas A."/>
            <person name="Ruiz-Duenas F.J."/>
            <person name="Sabat G."/>
            <person name="Salamov A."/>
            <person name="Samejima M."/>
            <person name="Schmutz J."/>
            <person name="Slot J.C."/>
            <person name="St John F."/>
            <person name="Stenlid J."/>
            <person name="Sun H."/>
            <person name="Sun S."/>
            <person name="Syed K."/>
            <person name="Tsang A."/>
            <person name="Wiebenga A."/>
            <person name="Young D."/>
            <person name="Pisabarro A."/>
            <person name="Eastwood D.C."/>
            <person name="Martin F."/>
            <person name="Cullen D."/>
            <person name="Grigoriev I.V."/>
            <person name="Hibbett D.S."/>
        </authorList>
    </citation>
    <scope>NUCLEOTIDE SEQUENCE [LARGE SCALE GENOMIC DNA]</scope>
    <source>
        <strain evidence="2 3">MD-104</strain>
    </source>
</reference>
<gene>
    <name evidence="2" type="ORF">WOLCODRAFT_20639</name>
</gene>
<feature type="region of interest" description="Disordered" evidence="1">
    <location>
        <begin position="71"/>
        <end position="99"/>
    </location>
</feature>
<dbReference type="Proteomes" id="UP000218811">
    <property type="component" value="Unassembled WGS sequence"/>
</dbReference>
<accession>A0A2H3J4M0</accession>
<feature type="region of interest" description="Disordered" evidence="1">
    <location>
        <begin position="336"/>
        <end position="357"/>
    </location>
</feature>
<protein>
    <submittedName>
        <fullName evidence="2">Uncharacterized protein</fullName>
    </submittedName>
</protein>
<keyword evidence="3" id="KW-1185">Reference proteome</keyword>
<feature type="region of interest" description="Disordered" evidence="1">
    <location>
        <begin position="182"/>
        <end position="243"/>
    </location>
</feature>
<evidence type="ECO:0000313" key="2">
    <source>
        <dbReference type="EMBL" id="PCH36615.1"/>
    </source>
</evidence>